<proteinExistence type="predicted"/>
<feature type="non-terminal residue" evidence="1">
    <location>
        <position position="1"/>
    </location>
</feature>
<protein>
    <submittedName>
        <fullName evidence="1">Cadherin-like domain-containing protein</fullName>
    </submittedName>
</protein>
<dbReference type="Pfam" id="PF17963">
    <property type="entry name" value="Big_9"/>
    <property type="match status" value="1"/>
</dbReference>
<evidence type="ECO:0000313" key="2">
    <source>
        <dbReference type="Proteomes" id="UP001556098"/>
    </source>
</evidence>
<dbReference type="EMBL" id="JBFNXX010000032">
    <property type="protein sequence ID" value="MEW9922130.1"/>
    <property type="molecule type" value="Genomic_DNA"/>
</dbReference>
<organism evidence="1 2">
    <name type="scientific">Sulfitobacter sediminis</name>
    <dbReference type="NCBI Taxonomy" id="3234186"/>
    <lineage>
        <taxon>Bacteria</taxon>
        <taxon>Pseudomonadati</taxon>
        <taxon>Pseudomonadota</taxon>
        <taxon>Alphaproteobacteria</taxon>
        <taxon>Rhodobacterales</taxon>
        <taxon>Roseobacteraceae</taxon>
        <taxon>Sulfitobacter</taxon>
    </lineage>
</organism>
<sequence length="541" mass="56750">NSVTNGSNGTVVINGDGTVTYTPDADFNGTDSFTYTVSDGNGGTDTATVDVTVVPVDLTQAPTDRSQLNESIDIIENGQTQNFSKEVDGGTNGEALLQLLMKGNYGTGPNAGIEITVAGTVLGTFAPAAEVVGAGVTGQLDNSTAVSGFTGEVLAVENANGNQFDITWNLNITLSSTFWSSIAPDGTVDIDMTLTNEPTAGTPGDGYFFGYRLVYDDATQDPLVIDLGEDGISFLPDAVNFDLNADGLAERSAWTNGQDGLLVVDLDKSGSIESGREVFSPFFGEGGFATSLDALATTYDSNRDGVVDSNDAGFGDIHVWIDTNLDGVSDTNELRSLSALGIEEIDLAVQRSDTLIDGQLVSATGKVTFEDGTTRDYVEVTFVSVNTDEVIYDEVIYDANGLAFTASDSGEGKALEIGTVDQSALNSSDGIVEVDLGAIHELAPELLAETSTIDLANGQRNALLIEAEELLRLVEGNPQDTNEAIDIRMDAFDSVGVEESSNWTLTKVGENAVQMEGFGGDFASLGVFATLTFITEEPTQA</sequence>
<gene>
    <name evidence="1" type="ORF">AB2B41_21190</name>
</gene>
<dbReference type="PANTHER" id="PTHR39431:SF1">
    <property type="entry name" value="FRPA_C-RELATED PROTEIN"/>
    <property type="match status" value="1"/>
</dbReference>
<dbReference type="PANTHER" id="PTHR39431">
    <property type="entry name" value="FRPA/C-RELATED PROTEIN"/>
    <property type="match status" value="1"/>
</dbReference>
<dbReference type="RefSeq" id="WP_367879827.1">
    <property type="nucleotide sequence ID" value="NZ_JBFNXX010000032.1"/>
</dbReference>
<dbReference type="Gene3D" id="2.60.40.3440">
    <property type="match status" value="1"/>
</dbReference>
<evidence type="ECO:0000313" key="1">
    <source>
        <dbReference type="EMBL" id="MEW9922130.1"/>
    </source>
</evidence>
<accession>A0ABV3RT04</accession>
<comment type="caution">
    <text evidence="1">The sequence shown here is derived from an EMBL/GenBank/DDBJ whole genome shotgun (WGS) entry which is preliminary data.</text>
</comment>
<name>A0ABV3RT04_9RHOB</name>
<dbReference type="Proteomes" id="UP001556098">
    <property type="component" value="Unassembled WGS sequence"/>
</dbReference>
<reference evidence="1 2" key="1">
    <citation type="submission" date="2024-07" db="EMBL/GenBank/DDBJ databases">
        <title>Marimonas sp.nov., isolated from tidal-flat sediment.</title>
        <authorList>
            <person name="Jayan J.N."/>
            <person name="Lee S.S."/>
        </authorList>
    </citation>
    <scope>NUCLEOTIDE SEQUENCE [LARGE SCALE GENOMIC DNA]</scope>
    <source>
        <strain evidence="1 2">MJW-29</strain>
    </source>
</reference>
<keyword evidence="2" id="KW-1185">Reference proteome</keyword>